<gene>
    <name evidence="1" type="ORF">MCOL2_10950</name>
</gene>
<name>W7DS73_9LIST</name>
<evidence type="ECO:0000313" key="2">
    <source>
        <dbReference type="Proteomes" id="UP000019241"/>
    </source>
</evidence>
<reference evidence="1 2" key="1">
    <citation type="submission" date="2012-12" db="EMBL/GenBank/DDBJ databases">
        <title>Novel taxa of Listeriaceae from agricultural environments in the United States.</title>
        <authorList>
            <person name="den Bakker H.C."/>
            <person name="Allred A."/>
            <person name="Warchocki S."/>
            <person name="Wright E.M."/>
            <person name="Burrell A."/>
            <person name="Nightingale K.K."/>
            <person name="Kephart D."/>
            <person name="Wiedmann M."/>
        </authorList>
    </citation>
    <scope>NUCLEOTIDE SEQUENCE [LARGE SCALE GENOMIC DNA]</scope>
    <source>
        <strain evidence="1 2">FSL S10-1203</strain>
    </source>
</reference>
<sequence length="31" mass="3423">MGELQIKGKLAKEASRFLALASTKQKKCRTS</sequence>
<dbReference type="AlphaFoldDB" id="W7DS73"/>
<accession>W7DS73</accession>
<comment type="caution">
    <text evidence="1">The sequence shown here is derived from an EMBL/GenBank/DDBJ whole genome shotgun (WGS) entry which is preliminary data.</text>
</comment>
<dbReference type="Proteomes" id="UP000019241">
    <property type="component" value="Unassembled WGS sequence"/>
</dbReference>
<evidence type="ECO:0000313" key="1">
    <source>
        <dbReference type="EMBL" id="EUJ53512.1"/>
    </source>
</evidence>
<organism evidence="1 2">
    <name type="scientific">Listeria fleischmannii FSL S10-1203</name>
    <dbReference type="NCBI Taxonomy" id="1265822"/>
    <lineage>
        <taxon>Bacteria</taxon>
        <taxon>Bacillati</taxon>
        <taxon>Bacillota</taxon>
        <taxon>Bacilli</taxon>
        <taxon>Bacillales</taxon>
        <taxon>Listeriaceae</taxon>
        <taxon>Listeria</taxon>
    </lineage>
</organism>
<proteinExistence type="predicted"/>
<protein>
    <submittedName>
        <fullName evidence="1">Uncharacterized protein</fullName>
    </submittedName>
</protein>
<dbReference type="EMBL" id="AODM01000038">
    <property type="protein sequence ID" value="EUJ53512.1"/>
    <property type="molecule type" value="Genomic_DNA"/>
</dbReference>